<evidence type="ECO:0000256" key="2">
    <source>
        <dbReference type="ARBA" id="ARBA00004370"/>
    </source>
</evidence>
<keyword evidence="6" id="KW-0812">Transmembrane</keyword>
<dbReference type="GO" id="GO:0004673">
    <property type="term" value="F:protein histidine kinase activity"/>
    <property type="evidence" value="ECO:0007669"/>
    <property type="project" value="UniProtKB-EC"/>
</dbReference>
<dbReference type="SMART" id="SM00387">
    <property type="entry name" value="HATPase_c"/>
    <property type="match status" value="1"/>
</dbReference>
<accession>A0A5A7SH36</accession>
<keyword evidence="5" id="KW-0808">Transferase</keyword>
<reference evidence="13 14" key="1">
    <citation type="submission" date="2019-07" db="EMBL/GenBank/DDBJ databases">
        <title>Rhodococcus cavernicolus sp. nov., isolated from a cave.</title>
        <authorList>
            <person name="Lee S.D."/>
        </authorList>
    </citation>
    <scope>NUCLEOTIDE SEQUENCE [LARGE SCALE GENOMIC DNA]</scope>
    <source>
        <strain evidence="13 14">C1-24</strain>
    </source>
</reference>
<evidence type="ECO:0000256" key="11">
    <source>
        <dbReference type="SAM" id="MobiDB-lite"/>
    </source>
</evidence>
<feature type="domain" description="Histidine kinase" evidence="12">
    <location>
        <begin position="587"/>
        <end position="812"/>
    </location>
</feature>
<dbReference type="AlphaFoldDB" id="A0A5A7SH36"/>
<dbReference type="PANTHER" id="PTHR45436:SF5">
    <property type="entry name" value="SENSOR HISTIDINE KINASE TRCS"/>
    <property type="match status" value="1"/>
</dbReference>
<dbReference type="GO" id="GO:0005886">
    <property type="term" value="C:plasma membrane"/>
    <property type="evidence" value="ECO:0007669"/>
    <property type="project" value="TreeGrafter"/>
</dbReference>
<dbReference type="PANTHER" id="PTHR45436">
    <property type="entry name" value="SENSOR HISTIDINE KINASE YKOH"/>
    <property type="match status" value="1"/>
</dbReference>
<dbReference type="InterPro" id="IPR036890">
    <property type="entry name" value="HATPase_C_sf"/>
</dbReference>
<evidence type="ECO:0000256" key="9">
    <source>
        <dbReference type="ARBA" id="ARBA00023012"/>
    </source>
</evidence>
<dbReference type="EMBL" id="VLNY01000002">
    <property type="protein sequence ID" value="KAA0024027.1"/>
    <property type="molecule type" value="Genomic_DNA"/>
</dbReference>
<gene>
    <name evidence="13" type="ORF">FOY51_05500</name>
</gene>
<evidence type="ECO:0000259" key="12">
    <source>
        <dbReference type="PROSITE" id="PS50109"/>
    </source>
</evidence>
<dbReference type="EC" id="2.7.13.3" evidence="3"/>
<dbReference type="InterPro" id="IPR050428">
    <property type="entry name" value="TCS_sensor_his_kinase"/>
</dbReference>
<keyword evidence="4" id="KW-0597">Phosphoprotein</keyword>
<keyword evidence="7 13" id="KW-0418">Kinase</keyword>
<evidence type="ECO:0000256" key="1">
    <source>
        <dbReference type="ARBA" id="ARBA00000085"/>
    </source>
</evidence>
<evidence type="ECO:0000256" key="7">
    <source>
        <dbReference type="ARBA" id="ARBA00022777"/>
    </source>
</evidence>
<dbReference type="OrthoDB" id="5096633at2"/>
<keyword evidence="14" id="KW-1185">Reference proteome</keyword>
<keyword evidence="10" id="KW-0472">Membrane</keyword>
<evidence type="ECO:0000256" key="6">
    <source>
        <dbReference type="ARBA" id="ARBA00022692"/>
    </source>
</evidence>
<dbReference type="Proteomes" id="UP000322244">
    <property type="component" value="Unassembled WGS sequence"/>
</dbReference>
<comment type="catalytic activity">
    <reaction evidence="1">
        <text>ATP + protein L-histidine = ADP + protein N-phospho-L-histidine.</text>
        <dbReference type="EC" id="2.7.13.3"/>
    </reaction>
</comment>
<evidence type="ECO:0000313" key="14">
    <source>
        <dbReference type="Proteomes" id="UP000322244"/>
    </source>
</evidence>
<sequence>MTGYQRESLSFSVDTHLLRELGALLVGRDSTALLELVKNAYDADASVVTVHAEGLDKPKTGTLTVSDDGNGMTYERFKDAFLRIAGRDKEGNRLSPRFGRRYTGAKGIGRLAAQKLAPQLNITSIPRRDAIRGEKIETSTGVRATLDWDRMESDHDDLSMLGDSLTAQRVSIDDATRSGTTLTLSGISDVWSSGRLGPFIREIRACRPADIFIQGLPRKMVDKHLLFDEPIVREHGESDVGFSLDLSGQFEGGDELWPSLAARSSWVVEIDANEDGIKYCVSPTKRLQASLKPPSTPTWARKYEFAGEHPNGKNGPFFQARILVIENTLGRRTTPLARFAYTESGIRVFLEGFRVLPYGSLGDDWLELDRDYSRKPRDYDTNVDTGPLKPIENEGYFQLGNRSYYGAVLLTERGAPHLQALVNREGFVPDEYFDNLKSIVRTGVDLSVRARASLQRRISAAERADARSGQEFKPEEDPIKPRNEAETPNDGTAEPNEINQAYSDAEFADDIDEDIDFPRSFGKIDDTITEVLSLATNLRAELATTELRDRSTQLLSLLQSVQVDVAELRDEQLTLRTLAGVGTQFTAFVHEINGLLGQAQALRSLLSNFPEAEQIANLRQRKALRALQESSDELVQSLTRQMSYMTDVVGPDARRRRRRLNVTDRVESAIRVLAPRIADKNIRLENAVSVAILTPPVFPAEMSIILTNLLTNAIKFVDAGGTISVDARLGADMSLHLRIENTGVRVAKSDWSRFFRPFESSTTNVDVVLGQGMGLGLPIVRSLASDYEGTASFVTPSPGFSTAVEVVLPDPRPDIARKNQG</sequence>
<dbReference type="PRINTS" id="PR00344">
    <property type="entry name" value="BCTRLSENSOR"/>
</dbReference>
<dbReference type="InterPro" id="IPR003594">
    <property type="entry name" value="HATPase_dom"/>
</dbReference>
<organism evidence="13 14">
    <name type="scientific">Antrihabitans cavernicola</name>
    <dbReference type="NCBI Taxonomy" id="2495913"/>
    <lineage>
        <taxon>Bacteria</taxon>
        <taxon>Bacillati</taxon>
        <taxon>Actinomycetota</taxon>
        <taxon>Actinomycetes</taxon>
        <taxon>Mycobacteriales</taxon>
        <taxon>Nocardiaceae</taxon>
        <taxon>Antrihabitans</taxon>
    </lineage>
</organism>
<proteinExistence type="predicted"/>
<comment type="subcellular location">
    <subcellularLocation>
        <location evidence="2">Membrane</location>
    </subcellularLocation>
</comment>
<dbReference type="Pfam" id="PF02518">
    <property type="entry name" value="HATPase_c"/>
    <property type="match status" value="1"/>
</dbReference>
<dbReference type="PROSITE" id="PS50109">
    <property type="entry name" value="HIS_KIN"/>
    <property type="match status" value="1"/>
</dbReference>
<evidence type="ECO:0000256" key="5">
    <source>
        <dbReference type="ARBA" id="ARBA00022679"/>
    </source>
</evidence>
<evidence type="ECO:0000313" key="13">
    <source>
        <dbReference type="EMBL" id="KAA0024027.1"/>
    </source>
</evidence>
<feature type="compositionally biased region" description="Basic and acidic residues" evidence="11">
    <location>
        <begin position="460"/>
        <end position="485"/>
    </location>
</feature>
<evidence type="ECO:0000256" key="4">
    <source>
        <dbReference type="ARBA" id="ARBA00022553"/>
    </source>
</evidence>
<dbReference type="Pfam" id="PF13589">
    <property type="entry name" value="HATPase_c_3"/>
    <property type="match status" value="1"/>
</dbReference>
<dbReference type="SUPFAM" id="SSF55874">
    <property type="entry name" value="ATPase domain of HSP90 chaperone/DNA topoisomerase II/histidine kinase"/>
    <property type="match status" value="2"/>
</dbReference>
<dbReference type="InterPro" id="IPR005467">
    <property type="entry name" value="His_kinase_dom"/>
</dbReference>
<name>A0A5A7SH36_9NOCA</name>
<evidence type="ECO:0000256" key="3">
    <source>
        <dbReference type="ARBA" id="ARBA00012438"/>
    </source>
</evidence>
<dbReference type="InterPro" id="IPR004358">
    <property type="entry name" value="Sig_transdc_His_kin-like_C"/>
</dbReference>
<feature type="region of interest" description="Disordered" evidence="11">
    <location>
        <begin position="460"/>
        <end position="496"/>
    </location>
</feature>
<keyword evidence="8" id="KW-1133">Transmembrane helix</keyword>
<dbReference type="Gene3D" id="3.30.565.10">
    <property type="entry name" value="Histidine kinase-like ATPase, C-terminal domain"/>
    <property type="match status" value="2"/>
</dbReference>
<comment type="caution">
    <text evidence="13">The sequence shown here is derived from an EMBL/GenBank/DDBJ whole genome shotgun (WGS) entry which is preliminary data.</text>
</comment>
<evidence type="ECO:0000256" key="10">
    <source>
        <dbReference type="ARBA" id="ARBA00023136"/>
    </source>
</evidence>
<protein>
    <recommendedName>
        <fullName evidence="3">histidine kinase</fullName>
        <ecNumber evidence="3">2.7.13.3</ecNumber>
    </recommendedName>
</protein>
<keyword evidence="9" id="KW-0902">Two-component regulatory system</keyword>
<evidence type="ECO:0000256" key="8">
    <source>
        <dbReference type="ARBA" id="ARBA00022989"/>
    </source>
</evidence>
<dbReference type="GO" id="GO:0000160">
    <property type="term" value="P:phosphorelay signal transduction system"/>
    <property type="evidence" value="ECO:0007669"/>
    <property type="project" value="UniProtKB-KW"/>
</dbReference>